<dbReference type="AlphaFoldDB" id="A0A345E2X3"/>
<keyword evidence="1" id="KW-0472">Membrane</keyword>
<feature type="transmembrane region" description="Helical" evidence="1">
    <location>
        <begin position="50"/>
        <end position="70"/>
    </location>
</feature>
<dbReference type="InterPro" id="IPR055898">
    <property type="entry name" value="DUF7475"/>
</dbReference>
<protein>
    <submittedName>
        <fullName evidence="2">Uncharacterized protein</fullName>
    </submittedName>
</protein>
<evidence type="ECO:0000313" key="4">
    <source>
        <dbReference type="Proteomes" id="UP000252985"/>
    </source>
</evidence>
<gene>
    <name evidence="3" type="ORF">DU484_08935</name>
    <name evidence="2" type="ORF">DU500_08975</name>
</gene>
<feature type="transmembrane region" description="Helical" evidence="1">
    <location>
        <begin position="111"/>
        <end position="130"/>
    </location>
</feature>
<sequence>MSVSNTQASDTLLSLPENPMGYVAILLAAVTGVIHLFLAPQVIGFSQTLAILFGLNGAGFVGGILVYLTRYWRRELYLVAAGYALVTVLAFFAFQGFGVDAFYRQGSLNTMAVVSKAVEGLFAVVAAYLYTSTDA</sequence>
<dbReference type="KEGG" id="haj:DU500_08975"/>
<dbReference type="Proteomes" id="UP000253273">
    <property type="component" value="Chromosome"/>
</dbReference>
<keyword evidence="1" id="KW-0812">Transmembrane</keyword>
<accession>A0A345E2X3</accession>
<dbReference type="EMBL" id="CP031148">
    <property type="protein sequence ID" value="AXG09963.1"/>
    <property type="molecule type" value="Genomic_DNA"/>
</dbReference>
<dbReference type="RefSeq" id="WP_114585683.1">
    <property type="nucleotide sequence ID" value="NZ_CP031148.1"/>
</dbReference>
<evidence type="ECO:0000313" key="5">
    <source>
        <dbReference type="Proteomes" id="UP000253273"/>
    </source>
</evidence>
<reference evidence="3 4" key="1">
    <citation type="submission" date="2018-07" db="EMBL/GenBank/DDBJ databases">
        <title>Genome sequences of Haloplanus sp. CBA1112.</title>
        <authorList>
            <person name="Kim Y.B."/>
            <person name="Roh S.W."/>
        </authorList>
    </citation>
    <scope>NUCLEOTIDE SEQUENCE [LARGE SCALE GENOMIC DNA]</scope>
    <source>
        <strain evidence="3 4">CBA1112</strain>
    </source>
</reference>
<feature type="transmembrane region" description="Helical" evidence="1">
    <location>
        <begin position="76"/>
        <end position="99"/>
    </location>
</feature>
<name>A0A345E2X3_9EURY</name>
<keyword evidence="1" id="KW-1133">Transmembrane helix</keyword>
<evidence type="ECO:0000313" key="2">
    <source>
        <dbReference type="EMBL" id="AXG06545.1"/>
    </source>
</evidence>
<dbReference type="Pfam" id="PF24287">
    <property type="entry name" value="DUF7475"/>
    <property type="match status" value="1"/>
</dbReference>
<organism evidence="2 5">
    <name type="scientific">Haloplanus rubicundus</name>
    <dbReference type="NCBI Taxonomy" id="1547898"/>
    <lineage>
        <taxon>Archaea</taxon>
        <taxon>Methanobacteriati</taxon>
        <taxon>Methanobacteriota</taxon>
        <taxon>Stenosarchaea group</taxon>
        <taxon>Halobacteria</taxon>
        <taxon>Halobacteriales</taxon>
        <taxon>Haloferacaceae</taxon>
        <taxon>Haloplanus</taxon>
    </lineage>
</organism>
<keyword evidence="5" id="KW-1185">Reference proteome</keyword>
<dbReference type="GeneID" id="37287099"/>
<feature type="transmembrane region" description="Helical" evidence="1">
    <location>
        <begin position="20"/>
        <end position="38"/>
    </location>
</feature>
<proteinExistence type="predicted"/>
<reference evidence="2 5" key="2">
    <citation type="submission" date="2018-07" db="EMBL/GenBank/DDBJ databases">
        <title>Genome sequences of Haloplanus sp. CBA1113.</title>
        <authorList>
            <person name="Kim Y.B."/>
            <person name="Roh S.W."/>
        </authorList>
    </citation>
    <scope>NUCLEOTIDE SEQUENCE [LARGE SCALE GENOMIC DNA]</scope>
    <source>
        <strain evidence="2 5">CBA1113</strain>
    </source>
</reference>
<evidence type="ECO:0000256" key="1">
    <source>
        <dbReference type="SAM" id="Phobius"/>
    </source>
</evidence>
<dbReference type="EMBL" id="CP031150">
    <property type="protein sequence ID" value="AXG06545.1"/>
    <property type="molecule type" value="Genomic_DNA"/>
</dbReference>
<accession>A0A345ECP1</accession>
<dbReference type="KEGG" id="haq:DU484_08935"/>
<dbReference type="Proteomes" id="UP000252985">
    <property type="component" value="Chromosome"/>
</dbReference>
<dbReference type="OrthoDB" id="241825at2157"/>
<evidence type="ECO:0000313" key="3">
    <source>
        <dbReference type="EMBL" id="AXG09963.1"/>
    </source>
</evidence>